<dbReference type="Proteomes" id="UP000598350">
    <property type="component" value="Unassembled WGS sequence"/>
</dbReference>
<organism evidence="1 2">
    <name type="scientific">Maribacter arenosus</name>
    <dbReference type="NCBI Taxonomy" id="1854708"/>
    <lineage>
        <taxon>Bacteria</taxon>
        <taxon>Pseudomonadati</taxon>
        <taxon>Bacteroidota</taxon>
        <taxon>Flavobacteriia</taxon>
        <taxon>Flavobacteriales</taxon>
        <taxon>Flavobacteriaceae</taxon>
        <taxon>Maribacter</taxon>
    </lineage>
</organism>
<reference evidence="1 2" key="1">
    <citation type="submission" date="2020-05" db="EMBL/GenBank/DDBJ databases">
        <title>The draft genome sequence of Maribacter arenosus CAU 1321.</title>
        <authorList>
            <person name="Mu L."/>
        </authorList>
    </citation>
    <scope>NUCLEOTIDE SEQUENCE [LARGE SCALE GENOMIC DNA]</scope>
    <source>
        <strain evidence="1 2">CAU 1321</strain>
    </source>
</reference>
<dbReference type="SUPFAM" id="SSF50475">
    <property type="entry name" value="FMN-binding split barrel"/>
    <property type="match status" value="1"/>
</dbReference>
<evidence type="ECO:0000313" key="1">
    <source>
        <dbReference type="EMBL" id="MBD0850185.1"/>
    </source>
</evidence>
<comment type="caution">
    <text evidence="1">The sequence shown here is derived from an EMBL/GenBank/DDBJ whole genome shotgun (WGS) entry which is preliminary data.</text>
</comment>
<sequence length="152" mass="17466">MIRDLTSETCIELLRTTCIGRLAYIAHDVPYAIPITYYYYQPNNSIISYSLEGHKIISMRNKNTVSLQVDDIETVNRWKSVLVHGEFEELTGSNAKKLLNEFSKGVKEIINSKEEKKVQFIHEFSRKLGVKDASPIVYQIKILEITGKERLG</sequence>
<dbReference type="RefSeq" id="WP_188313325.1">
    <property type="nucleotide sequence ID" value="NZ_JABTCG010000002.1"/>
</dbReference>
<dbReference type="EMBL" id="JABTCG010000002">
    <property type="protein sequence ID" value="MBD0850185.1"/>
    <property type="molecule type" value="Genomic_DNA"/>
</dbReference>
<name>A0ABR7VBI9_9FLAO</name>
<gene>
    <name evidence="1" type="ORF">HPE63_05840</name>
</gene>
<dbReference type="InterPro" id="IPR024747">
    <property type="entry name" value="Pyridox_Oxase-rel"/>
</dbReference>
<accession>A0ABR7VBI9</accession>
<protein>
    <submittedName>
        <fullName evidence="1">Pyridoxamine 5'-phosphate oxidase family protein</fullName>
    </submittedName>
</protein>
<dbReference type="InterPro" id="IPR012349">
    <property type="entry name" value="Split_barrel_FMN-bd"/>
</dbReference>
<proteinExistence type="predicted"/>
<evidence type="ECO:0000313" key="2">
    <source>
        <dbReference type="Proteomes" id="UP000598350"/>
    </source>
</evidence>
<dbReference type="Gene3D" id="2.30.110.10">
    <property type="entry name" value="Electron Transport, Fmn-binding Protein, Chain A"/>
    <property type="match status" value="1"/>
</dbReference>
<dbReference type="Pfam" id="PF12900">
    <property type="entry name" value="Pyridox_ox_2"/>
    <property type="match status" value="1"/>
</dbReference>
<keyword evidence="2" id="KW-1185">Reference proteome</keyword>